<comment type="subcellular location">
    <subcellularLocation>
        <location evidence="1 8">Nucleus</location>
    </subcellularLocation>
</comment>
<comment type="subunit">
    <text evidence="3">Component of the GINS complex which is a heterotetramer of SLD5, PSF1, PSF2 and PSF3.</text>
</comment>
<evidence type="ECO:0000313" key="12">
    <source>
        <dbReference type="CGD" id="CAL0000159459"/>
    </source>
</evidence>
<dbReference type="RefSeq" id="XP_002417145.1">
    <property type="nucleotide sequence ID" value="XM_002417100.1"/>
</dbReference>
<dbReference type="Gene3D" id="3.40.5.50">
    <property type="match status" value="1"/>
</dbReference>
<keyword evidence="6" id="KW-0159">Chromosome partition</keyword>
<gene>
    <name evidence="12" type="ordered locus">Cd36_04760</name>
    <name evidence="13" type="ORF">CD36_04760</name>
</gene>
<dbReference type="EMBL" id="FM992688">
    <property type="protein sequence ID" value="CAX44735.1"/>
    <property type="molecule type" value="Genomic_DNA"/>
</dbReference>
<dbReference type="Gene3D" id="1.20.58.1020">
    <property type="match status" value="1"/>
</dbReference>
<dbReference type="GeneID" id="8044680"/>
<dbReference type="FunFam" id="3.40.5.50:FF:000001">
    <property type="entry name" value="DNA replication complex GINS protein PSF2"/>
    <property type="match status" value="1"/>
</dbReference>
<keyword evidence="7 8" id="KW-0539">Nucleus</keyword>
<dbReference type="eggNOG" id="KOG4071">
    <property type="taxonomic scope" value="Eukaryota"/>
</dbReference>
<reference evidence="13 14" key="1">
    <citation type="journal article" date="2009" name="Genome Res.">
        <title>Comparative genomics of the fungal pathogens Candida dubliniensis and Candida albicans.</title>
        <authorList>
            <person name="Jackson A.P."/>
            <person name="Gamble J.A."/>
            <person name="Yeomans T."/>
            <person name="Moran G.P."/>
            <person name="Saunders D."/>
            <person name="Harris D."/>
            <person name="Aslett M."/>
            <person name="Barrell J.F."/>
            <person name="Butler G."/>
            <person name="Citiulo F."/>
            <person name="Coleman D.C."/>
            <person name="de Groot P.W.J."/>
            <person name="Goodwin T.J."/>
            <person name="Quail M.A."/>
            <person name="McQuillan J."/>
            <person name="Munro C.A."/>
            <person name="Pain A."/>
            <person name="Poulter R.T."/>
            <person name="Rajandream M.A."/>
            <person name="Renauld H."/>
            <person name="Spiering M.J."/>
            <person name="Tivey A."/>
            <person name="Gow N.A.R."/>
            <person name="Barrell B."/>
            <person name="Sullivan D.J."/>
            <person name="Berriman M."/>
        </authorList>
    </citation>
    <scope>NUCLEOTIDE SEQUENCE [LARGE SCALE GENOMIC DNA]</scope>
    <source>
        <strain evidence="14">CD36 / ATCC MYA-646 / CBS 7987 / NCPF 3949 / NRRL Y-17841</strain>
    </source>
</reference>
<dbReference type="InterPro" id="IPR036224">
    <property type="entry name" value="GINS_bundle-like_dom_sf"/>
</dbReference>
<feature type="domain" description="GINS subunit" evidence="10">
    <location>
        <begin position="75"/>
        <end position="178"/>
    </location>
</feature>
<evidence type="ECO:0000256" key="4">
    <source>
        <dbReference type="ARBA" id="ARBA00015139"/>
    </source>
</evidence>
<dbReference type="HOGENOM" id="CLU_078274_1_1_1"/>
<dbReference type="PIRSF" id="PIRSF028998">
    <property type="entry name" value="GINS_Psf2_subgr"/>
    <property type="match status" value="1"/>
</dbReference>
<dbReference type="InterPro" id="IPR007257">
    <property type="entry name" value="GINS_Psf2"/>
</dbReference>
<dbReference type="SUPFAM" id="SSF158573">
    <property type="entry name" value="GINS helical bundle-like"/>
    <property type="match status" value="1"/>
</dbReference>
<dbReference type="CDD" id="cd21694">
    <property type="entry name" value="GINS_B_Psf2"/>
    <property type="match status" value="1"/>
</dbReference>
<evidence type="ECO:0000259" key="10">
    <source>
        <dbReference type="Pfam" id="PF05916"/>
    </source>
</evidence>
<evidence type="ECO:0000256" key="9">
    <source>
        <dbReference type="SAM" id="MobiDB-lite"/>
    </source>
</evidence>
<evidence type="ECO:0000313" key="13">
    <source>
        <dbReference type="EMBL" id="CAX44735.1"/>
    </source>
</evidence>
<keyword evidence="5 8" id="KW-0235">DNA replication</keyword>
<dbReference type="GO" id="GO:0000727">
    <property type="term" value="P:double-strand break repair via break-induced replication"/>
    <property type="evidence" value="ECO:0007669"/>
    <property type="project" value="TreeGrafter"/>
</dbReference>
<dbReference type="SUPFAM" id="SSF160059">
    <property type="entry name" value="PriA/YqbF domain"/>
    <property type="match status" value="1"/>
</dbReference>
<dbReference type="OrthoDB" id="1938138at2759"/>
<dbReference type="VEuPathDB" id="FungiDB:CD36_04760"/>
<dbReference type="Pfam" id="PF05916">
    <property type="entry name" value="Sld5"/>
    <property type="match status" value="1"/>
</dbReference>
<protein>
    <recommendedName>
        <fullName evidence="4 8">DNA replication complex GINS protein PSF2</fullName>
    </recommendedName>
</protein>
<feature type="domain" description="DNA replication complex GINS protein PSF2 N-terminal" evidence="11">
    <location>
        <begin position="13"/>
        <end position="71"/>
    </location>
</feature>
<keyword evidence="14" id="KW-1185">Reference proteome</keyword>
<dbReference type="KEGG" id="cdu:CD36_04760"/>
<dbReference type="PANTHER" id="PTHR12772:SF0">
    <property type="entry name" value="DNA REPLICATION COMPLEX GINS PROTEIN PSF2"/>
    <property type="match status" value="1"/>
</dbReference>
<dbReference type="FunFam" id="1.20.58.1020:FF:000001">
    <property type="entry name" value="DNA replication complex GINS protein PSF2"/>
    <property type="match status" value="1"/>
</dbReference>
<proteinExistence type="inferred from homology"/>
<comment type="similarity">
    <text evidence="2 8">Belongs to the GINS2/PSF2 family.</text>
</comment>
<feature type="compositionally biased region" description="Acidic residues" evidence="9">
    <location>
        <begin position="192"/>
        <end position="204"/>
    </location>
</feature>
<dbReference type="CGD" id="CAL0000159459">
    <property type="gene designation" value="Cd36_04760"/>
</dbReference>
<dbReference type="InterPro" id="IPR021151">
    <property type="entry name" value="GINS_A"/>
</dbReference>
<dbReference type="GO" id="GO:0000811">
    <property type="term" value="C:GINS complex"/>
    <property type="evidence" value="ECO:0007669"/>
    <property type="project" value="TreeGrafter"/>
</dbReference>
<dbReference type="Proteomes" id="UP000002605">
    <property type="component" value="Chromosome 1"/>
</dbReference>
<evidence type="ECO:0000259" key="11">
    <source>
        <dbReference type="Pfam" id="PF25005"/>
    </source>
</evidence>
<dbReference type="Pfam" id="PF25005">
    <property type="entry name" value="PSF2_N"/>
    <property type="match status" value="1"/>
</dbReference>
<name>B9W7S4_CANDC</name>
<dbReference type="InterPro" id="IPR056784">
    <property type="entry name" value="PSF2_N"/>
</dbReference>
<organism evidence="13 14">
    <name type="scientific">Candida dubliniensis (strain CD36 / ATCC MYA-646 / CBS 7987 / NCPF 3949 / NRRL Y-17841)</name>
    <name type="common">Yeast</name>
    <dbReference type="NCBI Taxonomy" id="573826"/>
    <lineage>
        <taxon>Eukaryota</taxon>
        <taxon>Fungi</taxon>
        <taxon>Dikarya</taxon>
        <taxon>Ascomycota</taxon>
        <taxon>Saccharomycotina</taxon>
        <taxon>Pichiomycetes</taxon>
        <taxon>Debaryomycetaceae</taxon>
        <taxon>Candida/Lodderomyces clade</taxon>
        <taxon>Candida</taxon>
    </lineage>
</organism>
<evidence type="ECO:0000256" key="5">
    <source>
        <dbReference type="ARBA" id="ARBA00022705"/>
    </source>
</evidence>
<accession>B9W7S4</accession>
<feature type="region of interest" description="Disordered" evidence="9">
    <location>
        <begin position="183"/>
        <end position="204"/>
    </location>
</feature>
<evidence type="ECO:0000256" key="6">
    <source>
        <dbReference type="ARBA" id="ARBA00022829"/>
    </source>
</evidence>
<dbReference type="AlphaFoldDB" id="B9W7S4"/>
<dbReference type="GO" id="GO:0006260">
    <property type="term" value="P:DNA replication"/>
    <property type="evidence" value="ECO:0007669"/>
    <property type="project" value="UniProtKB-KW"/>
</dbReference>
<evidence type="ECO:0000256" key="1">
    <source>
        <dbReference type="ARBA" id="ARBA00004123"/>
    </source>
</evidence>
<evidence type="ECO:0000313" key="14">
    <source>
        <dbReference type="Proteomes" id="UP000002605"/>
    </source>
</evidence>
<evidence type="ECO:0000256" key="3">
    <source>
        <dbReference type="ARBA" id="ARBA00011352"/>
    </source>
</evidence>
<sequence>MVLPKNLQGNLMPSEITFLAENELITILPRYSIKKIDLIGTSIPNLRAMRRELVPLWVALILKSQDKCNIVPPKWLTVAYLKERYDDEIRKPLQFSDLPWNWLELSKILLEKAPDDLSDPVDQLRTVIQDLRETRLVKSKKGLKELNESNIQLNGLSLLEINELRPFVIPVMNKLRQLYETTQNNTVNTGDQEMEDASDDDDDA</sequence>
<dbReference type="CDD" id="cd11712">
    <property type="entry name" value="GINS_A_psf2"/>
    <property type="match status" value="1"/>
</dbReference>
<evidence type="ECO:0000256" key="7">
    <source>
        <dbReference type="ARBA" id="ARBA00023242"/>
    </source>
</evidence>
<evidence type="ECO:0000256" key="8">
    <source>
        <dbReference type="PIRNR" id="PIRNR028998"/>
    </source>
</evidence>
<dbReference type="GO" id="GO:0007059">
    <property type="term" value="P:chromosome segregation"/>
    <property type="evidence" value="ECO:0007669"/>
    <property type="project" value="UniProtKB-KW"/>
</dbReference>
<evidence type="ECO:0000256" key="2">
    <source>
        <dbReference type="ARBA" id="ARBA00010565"/>
    </source>
</evidence>
<dbReference type="PANTHER" id="PTHR12772">
    <property type="entry name" value="DNA REPLICATION COMPLEX GINS PROTEIN PSF2"/>
    <property type="match status" value="1"/>
</dbReference>